<feature type="compositionally biased region" description="Polar residues" evidence="1">
    <location>
        <begin position="220"/>
        <end position="229"/>
    </location>
</feature>
<feature type="region of interest" description="Disordered" evidence="1">
    <location>
        <begin position="202"/>
        <end position="312"/>
    </location>
</feature>
<gene>
    <name evidence="2" type="ORF">C922_01548</name>
</gene>
<evidence type="ECO:0008006" key="4">
    <source>
        <dbReference type="Google" id="ProtNLM"/>
    </source>
</evidence>
<dbReference type="OrthoDB" id="360784at2759"/>
<dbReference type="VEuPathDB" id="PlasmoDB:C922_01548"/>
<feature type="compositionally biased region" description="Polar residues" evidence="1">
    <location>
        <begin position="286"/>
        <end position="298"/>
    </location>
</feature>
<dbReference type="Proteomes" id="UP000030640">
    <property type="component" value="Unassembled WGS sequence"/>
</dbReference>
<evidence type="ECO:0000313" key="3">
    <source>
        <dbReference type="Proteomes" id="UP000030640"/>
    </source>
</evidence>
<organism evidence="2 3">
    <name type="scientific">Plasmodium inui San Antonio 1</name>
    <dbReference type="NCBI Taxonomy" id="1237626"/>
    <lineage>
        <taxon>Eukaryota</taxon>
        <taxon>Sar</taxon>
        <taxon>Alveolata</taxon>
        <taxon>Apicomplexa</taxon>
        <taxon>Aconoidasida</taxon>
        <taxon>Haemosporida</taxon>
        <taxon>Plasmodiidae</taxon>
        <taxon>Plasmodium</taxon>
        <taxon>Plasmodium (Plasmodium)</taxon>
    </lineage>
</organism>
<dbReference type="SUPFAM" id="SSF55961">
    <property type="entry name" value="Bet v1-like"/>
    <property type="match status" value="1"/>
</dbReference>
<keyword evidence="3" id="KW-1185">Reference proteome</keyword>
<sequence length="931" mass="107226">MEVQNEVGQNPGAHLKKKKKKKHERRGNKRAHAPKTDREKGKNVGNKKSRRNSSNENEPTKHRTEDRADEYAGNPMLTDQDKIAQAERSDYKGVAPDENQDTTMSTYDDKTMEEADNTQQSDAHDVWIALCKYLNCMQKKEYINEEDAHSELEVPPNQFFTNCNFFCSEHEEDYSTVNSVETNKGGGGVFCWGASHQCGESEDEGCGADGETDANHRSRNANMSSTDNIGSHKDRNDPMGGEFPDGGDHNTHTLHNADEENEQGEKQKTNIRIMSQGKEESHYRSENNLTTSSSLFSRQKSERNNLGDPSHGITPLVTCDPLTSREKIDRNVIFMQVRNFSQKIDEYISDEKIFRAQKLILHVKKYVEHYISYFKKINDEEAVQMLTEYYEENCTDKKFSYNMNNLKVHMMFYFFNSFHLHDLSSVLQDYSYYFSVDKNNSVYSDTMSNWLDNKNSHTVGENANMKRKSCRVPSAKHSADQSADHLGDHSDGGLPCGSSAMGLTLDGEVRSEQNGQVISAQHTDEGGDQSGEVTNEDQHADRHADRRADQRSDRGEETADANEGAAGDHPSDCNQAEEDEQANQESQIIVDKMYHHQCNDSSILSSNKVSIRKKNSEEETNINTKKSNRHMVKIIKKYSRRFRNFRKMKQNKEGWIKENDKYLDLWHRVDNNNNISMHMRAKLPYEVNKILSIISETELSTHWVPFLTSSQKIKSLSRCSAIIAQLYEYPIIGKKESLMYCLGANALEELGCVILYCMCPPEQKKDIEFYQNMCEQININKNEEILKVKEIPLKFRKVKREVTFFDCQLPEHVSKIERQRGANSCFLIYPVNNGNSTVLELFVHFENDFKYTPIKMVTYFIKKIMKNTYEKIVKACKNYDTIYAPRLTTNQEFHLWLHNQIKEYIKSKHQAKFIDSISLESYHGPENSDPL</sequence>
<dbReference type="GeneID" id="20036822"/>
<accession>W7AR42</accession>
<feature type="region of interest" description="Disordered" evidence="1">
    <location>
        <begin position="457"/>
        <end position="502"/>
    </location>
</feature>
<dbReference type="RefSeq" id="XP_008815373.1">
    <property type="nucleotide sequence ID" value="XM_008817151.1"/>
</dbReference>
<dbReference type="EMBL" id="KI965464">
    <property type="protein sequence ID" value="EUD67936.1"/>
    <property type="molecule type" value="Genomic_DNA"/>
</dbReference>
<evidence type="ECO:0000256" key="1">
    <source>
        <dbReference type="SAM" id="MobiDB-lite"/>
    </source>
</evidence>
<name>W7AR42_9APIC</name>
<proteinExistence type="predicted"/>
<feature type="compositionally biased region" description="Basic residues" evidence="1">
    <location>
        <begin position="14"/>
        <end position="33"/>
    </location>
</feature>
<feature type="compositionally biased region" description="Acidic residues" evidence="1">
    <location>
        <begin position="202"/>
        <end position="212"/>
    </location>
</feature>
<feature type="compositionally biased region" description="Basic and acidic residues" evidence="1">
    <location>
        <begin position="536"/>
        <end position="557"/>
    </location>
</feature>
<feature type="compositionally biased region" description="Basic and acidic residues" evidence="1">
    <location>
        <begin position="58"/>
        <end position="70"/>
    </location>
</feature>
<feature type="region of interest" description="Disordered" evidence="1">
    <location>
        <begin position="1"/>
        <end position="79"/>
    </location>
</feature>
<feature type="compositionally biased region" description="Basic and acidic residues" evidence="1">
    <location>
        <begin position="246"/>
        <end position="268"/>
    </location>
</feature>
<feature type="compositionally biased region" description="Basic and acidic residues" evidence="1">
    <location>
        <begin position="477"/>
        <end position="491"/>
    </location>
</feature>
<evidence type="ECO:0000313" key="2">
    <source>
        <dbReference type="EMBL" id="EUD67936.1"/>
    </source>
</evidence>
<feature type="region of interest" description="Disordered" evidence="1">
    <location>
        <begin position="521"/>
        <end position="584"/>
    </location>
</feature>
<dbReference type="AlphaFoldDB" id="W7AR42"/>
<reference evidence="2 3" key="1">
    <citation type="submission" date="2013-02" db="EMBL/GenBank/DDBJ databases">
        <title>The Genome Sequence of Plasmodium inui San Antonio 1.</title>
        <authorList>
            <consortium name="The Broad Institute Genome Sequencing Platform"/>
            <consortium name="The Broad Institute Genome Sequencing Center for Infectious Disease"/>
            <person name="Neafsey D."/>
            <person name="Cheeseman I."/>
            <person name="Volkman S."/>
            <person name="Adams J."/>
            <person name="Walker B."/>
            <person name="Young S.K."/>
            <person name="Zeng Q."/>
            <person name="Gargeya S."/>
            <person name="Fitzgerald M."/>
            <person name="Haas B."/>
            <person name="Abouelleil A."/>
            <person name="Alvarado L."/>
            <person name="Arachchi H.M."/>
            <person name="Berlin A.M."/>
            <person name="Chapman S.B."/>
            <person name="Dewar J."/>
            <person name="Goldberg J."/>
            <person name="Griggs A."/>
            <person name="Gujja S."/>
            <person name="Hansen M."/>
            <person name="Howarth C."/>
            <person name="Imamovic A."/>
            <person name="Larimer J."/>
            <person name="McCowan C."/>
            <person name="Murphy C."/>
            <person name="Neiman D."/>
            <person name="Pearson M."/>
            <person name="Priest M."/>
            <person name="Roberts A."/>
            <person name="Saif S."/>
            <person name="Shea T."/>
            <person name="Sisk P."/>
            <person name="Sykes S."/>
            <person name="Wortman J."/>
            <person name="Nusbaum C."/>
            <person name="Birren B."/>
        </authorList>
    </citation>
    <scope>NUCLEOTIDE SEQUENCE [LARGE SCALE GENOMIC DNA]</scope>
    <source>
        <strain evidence="2 3">San Antonio 1</strain>
    </source>
</reference>
<protein>
    <recommendedName>
        <fullName evidence="4">START domain-containing protein</fullName>
    </recommendedName>
</protein>